<accession>A0A0H0XW45</accession>
<evidence type="ECO:0000256" key="3">
    <source>
        <dbReference type="ARBA" id="ARBA00022603"/>
    </source>
</evidence>
<dbReference type="InterPro" id="IPR029063">
    <property type="entry name" value="SAM-dependent_MTases_sf"/>
</dbReference>
<organism evidence="11 12">
    <name type="scientific">Aurantiacibacter marinus</name>
    <dbReference type="NCBI Taxonomy" id="874156"/>
    <lineage>
        <taxon>Bacteria</taxon>
        <taxon>Pseudomonadati</taxon>
        <taxon>Pseudomonadota</taxon>
        <taxon>Alphaproteobacteria</taxon>
        <taxon>Sphingomonadales</taxon>
        <taxon>Erythrobacteraceae</taxon>
        <taxon>Aurantiacibacter</taxon>
    </lineage>
</organism>
<feature type="compositionally biased region" description="Basic and acidic residues" evidence="8">
    <location>
        <begin position="607"/>
        <end position="624"/>
    </location>
</feature>
<dbReference type="Gene3D" id="1.20.1260.30">
    <property type="match status" value="1"/>
</dbReference>
<dbReference type="GO" id="GO:0009007">
    <property type="term" value="F:site-specific DNA-methyltransferase (adenine-specific) activity"/>
    <property type="evidence" value="ECO:0007669"/>
    <property type="project" value="UniProtKB-EC"/>
</dbReference>
<dbReference type="PANTHER" id="PTHR42933:SF3">
    <property type="entry name" value="TYPE I RESTRICTION ENZYME MJAVIII METHYLASE SUBUNIT"/>
    <property type="match status" value="1"/>
</dbReference>
<feature type="domain" description="DNA methylase adenine-specific" evidence="9">
    <location>
        <begin position="163"/>
        <end position="467"/>
    </location>
</feature>
<dbReference type="InterPro" id="IPR003356">
    <property type="entry name" value="DNA_methylase_A-5"/>
</dbReference>
<sequence length="723" mass="80800">MLTERHKEIAGKIWEIANRLRGPYRPPQYRLVMLPMVVLRRLDCVLEPTKDAVLAKHAQLVAAGTPENAIPRLLTRIVDEKRTQPLYNVSPYTFQKLLGDSENIAPNLVAYINGFSDTARRIFEKFKFGDQIEKLDSSNRLYAIVQAMAGVELHPNTISNIEMGYIFEHLVMKFNEQANEEAGDHFTPREVIRLMTNLVYTGEEDVYKPGVYREVYDPACGTGGMLSVSEETIRAGNAAANLGLYGQEYNDESWAICCSDMLIKDEETDHIVLGDTLGDGKTGDGFLGRQFHYMLANPPFGVEWKDQQKVVSKEAGELGFSGRFGAGLPAINDGSLLFLQHMISKMKDAPDQGGEGSKIAIIFNGSPLFSGDAGSGPSNIRRWIIENDWLDAIVALPDQLFYNTGIFTYVWLVTNRKETERKGKVQLIDGTRFFAKMKKSLNNKRNELSDGHIARLTELYGNFRDSETEVVSINGGQEKRVVSRIFDNNEFGFLKVTVERPLRLNFEATAERIARLDEQTAFANLAVSKKRKDGKAIEAEEAAGRAEQDAIRALLATLEGHGRYMDRDRFEADLEVAAKKAKLKLPAPIKKAIFAAVGERDPKAEICRDSKGRPEADSELRDTENIPLPAGTRLPLPMKFGPDMPNDDLVAAMRPAIDAYMAAEVLPHVPDAWVDYAKTKVGYEIPINRHFYVYKPPRPLAEIENDIQALEGEIADLLKGLVV</sequence>
<dbReference type="GO" id="GO:0009307">
    <property type="term" value="P:DNA restriction-modification system"/>
    <property type="evidence" value="ECO:0007669"/>
    <property type="project" value="UniProtKB-KW"/>
</dbReference>
<reference evidence="11 12" key="1">
    <citation type="submission" date="2015-04" db="EMBL/GenBank/DDBJ databases">
        <title>The draft genome sequence of Erythrobacter marinus HWDM-33.</title>
        <authorList>
            <person name="Zhuang L."/>
            <person name="Liu Y."/>
            <person name="Shao Z."/>
        </authorList>
    </citation>
    <scope>NUCLEOTIDE SEQUENCE [LARGE SCALE GENOMIC DNA]</scope>
    <source>
        <strain evidence="11 12">HWDM-33</strain>
    </source>
</reference>
<evidence type="ECO:0000313" key="11">
    <source>
        <dbReference type="EMBL" id="KLI64515.1"/>
    </source>
</evidence>
<dbReference type="PRINTS" id="PR00507">
    <property type="entry name" value="N12N6MTFRASE"/>
</dbReference>
<dbReference type="PATRIC" id="fig|874156.12.peg.564"/>
<evidence type="ECO:0000256" key="2">
    <source>
        <dbReference type="ARBA" id="ARBA00011900"/>
    </source>
</evidence>
<proteinExistence type="inferred from homology"/>
<dbReference type="Pfam" id="PF02384">
    <property type="entry name" value="N6_Mtase"/>
    <property type="match status" value="1"/>
</dbReference>
<evidence type="ECO:0000256" key="1">
    <source>
        <dbReference type="ARBA" id="ARBA00006594"/>
    </source>
</evidence>
<evidence type="ECO:0000256" key="8">
    <source>
        <dbReference type="SAM" id="MobiDB-lite"/>
    </source>
</evidence>
<feature type="domain" description="N6 adenine-specific DNA methyltransferase N-terminal" evidence="10">
    <location>
        <begin position="10"/>
        <end position="147"/>
    </location>
</feature>
<dbReference type="Gene3D" id="3.40.50.150">
    <property type="entry name" value="Vaccinia Virus protein VP39"/>
    <property type="match status" value="1"/>
</dbReference>
<evidence type="ECO:0000259" key="9">
    <source>
        <dbReference type="Pfam" id="PF02384"/>
    </source>
</evidence>
<dbReference type="InterPro" id="IPR038333">
    <property type="entry name" value="T1MK-like_N_sf"/>
</dbReference>
<dbReference type="InterPro" id="IPR022749">
    <property type="entry name" value="D12N6_MeTrfase_N"/>
</dbReference>
<keyword evidence="4 11" id="KW-0808">Transferase</keyword>
<dbReference type="EC" id="2.1.1.72" evidence="2"/>
<comment type="similarity">
    <text evidence="1">Belongs to the N(4)/N(6)-methyltransferase family.</text>
</comment>
<name>A0A0H0XW45_9SPHN</name>
<dbReference type="PANTHER" id="PTHR42933">
    <property type="entry name" value="SLR6095 PROTEIN"/>
    <property type="match status" value="1"/>
</dbReference>
<dbReference type="RefSeq" id="WP_047092379.1">
    <property type="nucleotide sequence ID" value="NZ_LBHU01000001.1"/>
</dbReference>
<dbReference type="SUPFAM" id="SSF53335">
    <property type="entry name" value="S-adenosyl-L-methionine-dependent methyltransferases"/>
    <property type="match status" value="1"/>
</dbReference>
<dbReference type="EMBL" id="LBHU01000001">
    <property type="protein sequence ID" value="KLI64515.1"/>
    <property type="molecule type" value="Genomic_DNA"/>
</dbReference>
<dbReference type="STRING" id="874156.GCA_001021555_00738"/>
<dbReference type="GO" id="GO:0003677">
    <property type="term" value="F:DNA binding"/>
    <property type="evidence" value="ECO:0007669"/>
    <property type="project" value="InterPro"/>
</dbReference>
<evidence type="ECO:0000256" key="4">
    <source>
        <dbReference type="ARBA" id="ARBA00022679"/>
    </source>
</evidence>
<evidence type="ECO:0000256" key="7">
    <source>
        <dbReference type="ARBA" id="ARBA00047942"/>
    </source>
</evidence>
<evidence type="ECO:0000256" key="6">
    <source>
        <dbReference type="ARBA" id="ARBA00022747"/>
    </source>
</evidence>
<gene>
    <name evidence="11" type="ORF">AAV99_02715</name>
</gene>
<comment type="caution">
    <text evidence="11">The sequence shown here is derived from an EMBL/GenBank/DDBJ whole genome shotgun (WGS) entry which is preliminary data.</text>
</comment>
<keyword evidence="5" id="KW-0949">S-adenosyl-L-methionine</keyword>
<evidence type="ECO:0000256" key="5">
    <source>
        <dbReference type="ARBA" id="ARBA00022691"/>
    </source>
</evidence>
<dbReference type="Pfam" id="PF12161">
    <property type="entry name" value="HsdM_N"/>
    <property type="match status" value="1"/>
</dbReference>
<evidence type="ECO:0000259" key="10">
    <source>
        <dbReference type="Pfam" id="PF12161"/>
    </source>
</evidence>
<dbReference type="InterPro" id="IPR051537">
    <property type="entry name" value="DNA_Adenine_Mtase"/>
</dbReference>
<comment type="catalytic activity">
    <reaction evidence="7">
        <text>a 2'-deoxyadenosine in DNA + S-adenosyl-L-methionine = an N(6)-methyl-2'-deoxyadenosine in DNA + S-adenosyl-L-homocysteine + H(+)</text>
        <dbReference type="Rhea" id="RHEA:15197"/>
        <dbReference type="Rhea" id="RHEA-COMP:12418"/>
        <dbReference type="Rhea" id="RHEA-COMP:12419"/>
        <dbReference type="ChEBI" id="CHEBI:15378"/>
        <dbReference type="ChEBI" id="CHEBI:57856"/>
        <dbReference type="ChEBI" id="CHEBI:59789"/>
        <dbReference type="ChEBI" id="CHEBI:90615"/>
        <dbReference type="ChEBI" id="CHEBI:90616"/>
        <dbReference type="EC" id="2.1.1.72"/>
    </reaction>
</comment>
<protein>
    <recommendedName>
        <fullName evidence="2">site-specific DNA-methyltransferase (adenine-specific)</fullName>
        <ecNumber evidence="2">2.1.1.72</ecNumber>
    </recommendedName>
</protein>
<dbReference type="OrthoDB" id="9806213at2"/>
<dbReference type="Proteomes" id="UP000053455">
    <property type="component" value="Unassembled WGS sequence"/>
</dbReference>
<keyword evidence="12" id="KW-1185">Reference proteome</keyword>
<dbReference type="AlphaFoldDB" id="A0A0H0XW45"/>
<keyword evidence="3 11" id="KW-0489">Methyltransferase</keyword>
<evidence type="ECO:0000313" key="12">
    <source>
        <dbReference type="Proteomes" id="UP000053455"/>
    </source>
</evidence>
<dbReference type="GO" id="GO:0008170">
    <property type="term" value="F:N-methyltransferase activity"/>
    <property type="evidence" value="ECO:0007669"/>
    <property type="project" value="InterPro"/>
</dbReference>
<keyword evidence="6" id="KW-0680">Restriction system</keyword>
<feature type="region of interest" description="Disordered" evidence="8">
    <location>
        <begin position="607"/>
        <end position="628"/>
    </location>
</feature>
<dbReference type="GO" id="GO:0032259">
    <property type="term" value="P:methylation"/>
    <property type="evidence" value="ECO:0007669"/>
    <property type="project" value="UniProtKB-KW"/>
</dbReference>